<dbReference type="Proteomes" id="UP000187283">
    <property type="component" value="Unassembled WGS sequence"/>
</dbReference>
<protein>
    <submittedName>
        <fullName evidence="2">Uncharacterized protein</fullName>
    </submittedName>
</protein>
<accession>A0A1R1XNK6</accession>
<reference evidence="2 3" key="1">
    <citation type="submission" date="2017-01" db="EMBL/GenBank/DDBJ databases">
        <authorList>
            <person name="Mah S.A."/>
            <person name="Swanson W.J."/>
            <person name="Moy G.W."/>
            <person name="Vacquier V.D."/>
        </authorList>
    </citation>
    <scope>NUCLEOTIDE SEQUENCE [LARGE SCALE GENOMIC DNA]</scope>
    <source>
        <strain evidence="2 3">GSMNP</strain>
    </source>
</reference>
<proteinExistence type="predicted"/>
<dbReference type="OrthoDB" id="5600458at2759"/>
<dbReference type="STRING" id="133412.A0A1R1XNK6"/>
<comment type="caution">
    <text evidence="2">The sequence shown here is derived from an EMBL/GenBank/DDBJ whole genome shotgun (WGS) entry which is preliminary data.</text>
</comment>
<evidence type="ECO:0000256" key="1">
    <source>
        <dbReference type="SAM" id="MobiDB-lite"/>
    </source>
</evidence>
<gene>
    <name evidence="2" type="ORF">AYI70_g6761</name>
</gene>
<dbReference type="EMBL" id="LSSN01002415">
    <property type="protein sequence ID" value="OMJ16195.1"/>
    <property type="molecule type" value="Genomic_DNA"/>
</dbReference>
<evidence type="ECO:0000313" key="2">
    <source>
        <dbReference type="EMBL" id="OMJ16195.1"/>
    </source>
</evidence>
<name>A0A1R1XNK6_9FUNG</name>
<feature type="region of interest" description="Disordered" evidence="1">
    <location>
        <begin position="997"/>
        <end position="1018"/>
    </location>
</feature>
<evidence type="ECO:0000313" key="3">
    <source>
        <dbReference type="Proteomes" id="UP000187283"/>
    </source>
</evidence>
<keyword evidence="3" id="KW-1185">Reference proteome</keyword>
<feature type="compositionally biased region" description="Polar residues" evidence="1">
    <location>
        <begin position="998"/>
        <end position="1016"/>
    </location>
</feature>
<organism evidence="2 3">
    <name type="scientific">Smittium culicis</name>
    <dbReference type="NCBI Taxonomy" id="133412"/>
    <lineage>
        <taxon>Eukaryota</taxon>
        <taxon>Fungi</taxon>
        <taxon>Fungi incertae sedis</taxon>
        <taxon>Zoopagomycota</taxon>
        <taxon>Kickxellomycotina</taxon>
        <taxon>Harpellomycetes</taxon>
        <taxon>Harpellales</taxon>
        <taxon>Legeriomycetaceae</taxon>
        <taxon>Smittium</taxon>
    </lineage>
</organism>
<sequence length="1874" mass="212501">MVYSNDNTQSSGNSNYASISNLSVSSFGSLSQKFSKFESYKVLPDVGYENPVSKKDSKILNKKNAASNRFLIQNIRNRPKSELGIIKPKPVNSNNYHSEGSVVGNNFSPRKDHSNNFNASLNPNSQFSIHSPHKLLNKNIFSTYSDNTKNNESSNKYNNQTFEQDNPDGTFMLGDNVDSSFQYFGQKNLNFNPHTNNDSNPNELNSFNNIDLKSSSNFKDSSSTIKITGVNQSHISMENNPTFSSNISDSKYESFDYKGNQSPLSRNNTKKNQTDQYKEINGNNLDLKARLYNSTLNTPQHKEYLNLNSHRIENIRPNVKNDNHNTPFKSSKNLNTIAKSTIANFLEIAKTPYKNKKLDNGSINSVDFDEEYILTDSRVPPVPPSLLGSITSGVPTEYGSSFRNPNDYFQRENNDNSEFLNENEMYLSENHVNNLKIDQRINIKNLNLTSHRAKSTTEDINIAQKINKLDKESNYAGNILIQNQYLRSRYEDSNNEKENNHKKNNFFNVTNTLSQNQNNHAQVDPRSLNNTKNLSQAPINNFPDIQAYTTSNSSRLNNNAHNFTSHNNDNSNPKLNTDLNSNLTSDFNYNSDSNLYVFKKINSNTQKLNHDDLEELDNLLSPNQTGTSHYPVTQNLDRATINISKQDLDDLEPIPSNESSKFANTIPTGRNYLNEKEFYSNFNSKKPTSTLDIFNSKTNSDSVSNLLQNKNQKISQIQMDDADKEFESLSGINEDKNNQDIIKYHPSTTNTDILHRHNITNSENELSSLNDESSLDGSRIDLEIDEFDSVLSEDFKEMSISKNSNENFSIFDEINQLNKEISNGINILDSPVSTQHLVGNTHITNKTTNEGPSSSLPATQMNDLVNCPIGYTSAKKSNESNYKSISVKKKVNYENPTKAIMVDAAVETTPDKNIQGLGNNNLTLKKVQENIDISGDTPTNNYKQSDTTNKQNSFKSQFYNTRNYLTKTSIDERKSGNEKNLNNFNYNNFIRSEPIHNSRPNSVNNNYLNPGASTDTTDLKKRKNINDLKANPTGDFVNTSNSHELSFKSSDILSNSTGFQNLESQNFETGNFFETQPHIERNYSGNKIDINGKDKALEKDNSLKTCGEIGISHKPILTQNKHVIQSEYKDTPFNKSSSILENHLDSLDYSRHSHQESPLLKNDSNLETKISSNNDTGSIPTKSVAIDNANNIEELVILLQSRLENGLCSLLELERNSLLSEFASLKDGLNKAQDNFAIIKSELEKISLNNNNLDFEKILNFKRIGSETSQIPALTNDQPLPSTQSQSQNLNFNDAQTQISNNFKIDPTLSIQSSSGITNNSTMVANKIEQVLESYLFELNRVLNENKARDNQVQSLSSGLRFEETFNNNISLEKRFFERLESHDYLNSNNKYNNNQNITERDEKLTNKPTTIISSDSINNRSYQLNQSMNNNIDSILLLNEKKSSASDSNINCENEKVPISPLRPTTKNFTKSESVTSSFSYSQYDDTLNINSGDVNFKTRNINETENITIKENKDSLIHHDSNLVFKNIHDADSASFHRNLLTIYPNNQSCPLCLVNLSNIYNNKVHISSFNSNEAGLSGELVKKTREYSQQTSIDNNISANKVVRESYNNIHKAKATSSDDEYYQKLCKKDEGTNVEPYNPQIVTEKKYLNRFDDKIINSGFSNIAETKKTYEPIRLDELQGRWQSWFKYSDPDLKPVDPTIINFNYSINSVSTKIQSRNESRSQSVIFSRYQSNSTRYLNDDAISDIDQQDHYNPHIQKISAKNSEFNSEKIPFIENRDNDTGLNAVINNNICNKPRTNKSEASKLLIKLLSEELSGLHRKQMELNKRLESLNPTVHKENISRREISKRIRSLSGLIDIKSEEIAILSNLY</sequence>